<dbReference type="InterPro" id="IPR052428">
    <property type="entry name" value="Autophagy_HostDef_Reg"/>
</dbReference>
<feature type="domain" description="Phorbol-ester/DAG-type" evidence="2">
    <location>
        <begin position="560"/>
        <end position="617"/>
    </location>
</feature>
<dbReference type="Pfam" id="PF13901">
    <property type="entry name" value="RH_dom"/>
    <property type="match status" value="1"/>
</dbReference>
<dbReference type="GO" id="GO:1901981">
    <property type="term" value="F:phosphatidylinositol phosphate binding"/>
    <property type="evidence" value="ECO:0007669"/>
    <property type="project" value="TreeGrafter"/>
</dbReference>
<dbReference type="AlphaFoldDB" id="A0A7E4ZST3"/>
<feature type="compositionally biased region" description="Acidic residues" evidence="1">
    <location>
        <begin position="230"/>
        <end position="250"/>
    </location>
</feature>
<proteinExistence type="predicted"/>
<protein>
    <submittedName>
        <fullName evidence="4">Phorbol-ester/DAG-type domain-containing protein</fullName>
    </submittedName>
</protein>
<sequence>MGLALKPHFSTRSVCVDRAISTIYRWCSVSRLTSPPVLYRAINMADPSVQLYISEGSVHTSKWLADDVVQFAFNVVGPVISAHVSNGLQWPQLPPAKSSALMEAPLTFANQRRRSFSQISIDSRKEPDLLDDWIQVAQIGPIRDAGWENERGYQGSRLQELFQLRMTNEIMKKMEAINWAKFTKGIDFSTDPGPILCQYAVPVRTSEPQHEASPAEVALPAEEGVYDVPPAEEEEEGPEPESEAVFDDEQPCSSRSLMNREFDPPVPKAMLEESASDGENFMQTDVEVDDDVATEFIGTSTTKILLDQFAQKTRDVQHAEELLSLANTAERLDSFSPVQPLGTPTPEDELYEIDGKRVRLRGSAIWAPPRGKFIFDLPESRDTPAMLTLQNNLCAGCGMKFTKIYARRAKVCGYYNKLFCQCCFSGEKARIPARILHNWNFKEYPVSDFASRFLSEHEDHPVYNVTAVNPELFKSVKQLKRFKTLRIKASHMWQFVQTCPYAEREDEFPDYGVLKTMFTSVPRRFFRFEELDIYSMLDFLAIENGNLLDMLRPIVDCGKKHIESCQSCRQRSFICSVCMNQNELLYPFQLEKSYQCDACGDMMHLRCYKRVKKNWRCARCDRIRRKSPVSDSGSLTPPPQPNTIQTERT</sequence>
<evidence type="ECO:0000313" key="4">
    <source>
        <dbReference type="WBParaSite" id="Pan_g15075.t3"/>
    </source>
</evidence>
<accession>A0A7E4ZST3</accession>
<dbReference type="InterPro" id="IPR025258">
    <property type="entry name" value="RH_dom"/>
</dbReference>
<reference evidence="4" key="2">
    <citation type="submission" date="2020-10" db="UniProtKB">
        <authorList>
            <consortium name="WormBaseParasite"/>
        </authorList>
    </citation>
    <scope>IDENTIFICATION</scope>
</reference>
<reference evidence="3" key="1">
    <citation type="journal article" date="2013" name="Genetics">
        <title>The draft genome and transcriptome of Panagrellus redivivus are shaped by the harsh demands of a free-living lifestyle.</title>
        <authorList>
            <person name="Srinivasan J."/>
            <person name="Dillman A.R."/>
            <person name="Macchietto M.G."/>
            <person name="Heikkinen L."/>
            <person name="Lakso M."/>
            <person name="Fracchia K.M."/>
            <person name="Antoshechkin I."/>
            <person name="Mortazavi A."/>
            <person name="Wong G."/>
            <person name="Sternberg P.W."/>
        </authorList>
    </citation>
    <scope>NUCLEOTIDE SEQUENCE [LARGE SCALE GENOMIC DNA]</scope>
    <source>
        <strain evidence="3">MT8872</strain>
    </source>
</reference>
<dbReference type="WBParaSite" id="Pan_g15075.t3">
    <property type="protein sequence ID" value="Pan_g15075.t3"/>
    <property type="gene ID" value="Pan_g15075"/>
</dbReference>
<feature type="region of interest" description="Disordered" evidence="1">
    <location>
        <begin position="229"/>
        <end position="262"/>
    </location>
</feature>
<keyword evidence="3" id="KW-1185">Reference proteome</keyword>
<dbReference type="PANTHER" id="PTHR45971">
    <property type="entry name" value="PHOX (PX) DOMAIN-CONTAINING PROTEIN"/>
    <property type="match status" value="1"/>
</dbReference>
<dbReference type="PANTHER" id="PTHR45971:SF1">
    <property type="entry name" value="RUBICON, ISOFORM A"/>
    <property type="match status" value="1"/>
</dbReference>
<dbReference type="InterPro" id="IPR002219">
    <property type="entry name" value="PKC_DAG/PE"/>
</dbReference>
<organism evidence="3 4">
    <name type="scientific">Panagrellus redivivus</name>
    <name type="common">Microworm</name>
    <dbReference type="NCBI Taxonomy" id="6233"/>
    <lineage>
        <taxon>Eukaryota</taxon>
        <taxon>Metazoa</taxon>
        <taxon>Ecdysozoa</taxon>
        <taxon>Nematoda</taxon>
        <taxon>Chromadorea</taxon>
        <taxon>Rhabditida</taxon>
        <taxon>Tylenchina</taxon>
        <taxon>Panagrolaimomorpha</taxon>
        <taxon>Panagrolaimoidea</taxon>
        <taxon>Panagrolaimidae</taxon>
        <taxon>Panagrellus</taxon>
    </lineage>
</organism>
<dbReference type="Proteomes" id="UP000492821">
    <property type="component" value="Unassembled WGS sequence"/>
</dbReference>
<evidence type="ECO:0000256" key="1">
    <source>
        <dbReference type="SAM" id="MobiDB-lite"/>
    </source>
</evidence>
<evidence type="ECO:0000259" key="2">
    <source>
        <dbReference type="PROSITE" id="PS50081"/>
    </source>
</evidence>
<name>A0A7E4ZST3_PANRE</name>
<evidence type="ECO:0000313" key="3">
    <source>
        <dbReference type="Proteomes" id="UP000492821"/>
    </source>
</evidence>
<feature type="region of interest" description="Disordered" evidence="1">
    <location>
        <begin position="627"/>
        <end position="649"/>
    </location>
</feature>
<dbReference type="PROSITE" id="PS50081">
    <property type="entry name" value="ZF_DAG_PE_2"/>
    <property type="match status" value="1"/>
</dbReference>
<dbReference type="SMART" id="SM01175">
    <property type="entry name" value="DUF4206"/>
    <property type="match status" value="1"/>
</dbReference>